<name>U5EQD6_9DIPT</name>
<reference evidence="3" key="1">
    <citation type="journal article" date="2014" name="Insect Biochem. Mol. Biol.">
        <title>An insight into the sialome of the frog biting fly, Corethrella appendiculata.</title>
        <authorList>
            <person name="Ribeiro J.M.C."/>
            <person name="Chagas A.C."/>
            <person name="Pham V.M."/>
            <person name="Lounibos L.P."/>
            <person name="Calvo E."/>
        </authorList>
    </citation>
    <scope>NUCLEOTIDE SEQUENCE</scope>
    <source>
        <tissue evidence="3">Salivary glands</tissue>
    </source>
</reference>
<dbReference type="HAMAP" id="MF_00795">
    <property type="entry name" value="CutC"/>
    <property type="match status" value="1"/>
</dbReference>
<dbReference type="AlphaFoldDB" id="U5EQD6"/>
<dbReference type="Pfam" id="PF03932">
    <property type="entry name" value="CutC"/>
    <property type="match status" value="1"/>
</dbReference>
<dbReference type="InterPro" id="IPR036822">
    <property type="entry name" value="CutC-like_dom_sf"/>
</dbReference>
<dbReference type="SUPFAM" id="SSF110395">
    <property type="entry name" value="CutC-like"/>
    <property type="match status" value="1"/>
</dbReference>
<dbReference type="Gene3D" id="3.20.20.380">
    <property type="entry name" value="Copper homeostasis (CutC) domain"/>
    <property type="match status" value="1"/>
</dbReference>
<organism evidence="3">
    <name type="scientific">Corethrella appendiculata</name>
    <dbReference type="NCBI Taxonomy" id="1370023"/>
    <lineage>
        <taxon>Eukaryota</taxon>
        <taxon>Metazoa</taxon>
        <taxon>Ecdysozoa</taxon>
        <taxon>Arthropoda</taxon>
        <taxon>Hexapoda</taxon>
        <taxon>Insecta</taxon>
        <taxon>Pterygota</taxon>
        <taxon>Neoptera</taxon>
        <taxon>Endopterygota</taxon>
        <taxon>Diptera</taxon>
        <taxon>Nematocera</taxon>
        <taxon>Culicoidea</taxon>
        <taxon>Chaoboridae</taxon>
        <taxon>Corethrella</taxon>
    </lineage>
</organism>
<feature type="non-terminal residue" evidence="3">
    <location>
        <position position="1"/>
    </location>
</feature>
<dbReference type="GO" id="GO:0005507">
    <property type="term" value="F:copper ion binding"/>
    <property type="evidence" value="ECO:0007669"/>
    <property type="project" value="TreeGrafter"/>
</dbReference>
<dbReference type="EMBL" id="GANO01003315">
    <property type="protein sequence ID" value="JAB56556.1"/>
    <property type="molecule type" value="mRNA"/>
</dbReference>
<evidence type="ECO:0000256" key="1">
    <source>
        <dbReference type="ARBA" id="ARBA00007768"/>
    </source>
</evidence>
<evidence type="ECO:0000313" key="3">
    <source>
        <dbReference type="EMBL" id="JAB56556.1"/>
    </source>
</evidence>
<accession>U5EQD6</accession>
<dbReference type="InterPro" id="IPR005627">
    <property type="entry name" value="CutC-like"/>
</dbReference>
<proteinExistence type="evidence at transcript level"/>
<comment type="similarity">
    <text evidence="1">Belongs to the CutC family.</text>
</comment>
<protein>
    <recommendedName>
        <fullName evidence="2">Copper homeostasis protein cutC homolog</fullName>
    </recommendedName>
</protein>
<evidence type="ECO:0000256" key="2">
    <source>
        <dbReference type="ARBA" id="ARBA00019014"/>
    </source>
</evidence>
<sequence length="261" mass="29162">LEICVDSIESAINAIEGGADRLELCSALSEGGLTPTPGLLREVKNYIKNTNHSTKLFVMIRCRRGNDFVYTDREMEIMMYDLSQLLLHGADGFVFGALNDVGEIHKEYCEQILKTEGIEGKCKSVTFHRAFDVTKKSQMKENLKILSEMGYQRVLTSGYENSCFLGLENLIEISREATKLNISIMPGAGVSTENIIEILRRTNSTEIHASARSPKIQFVTSQISMGGNDSDLEVQSVCNKAIVEELKNCIKIVDEERCHEQ</sequence>
<dbReference type="PANTHER" id="PTHR12598">
    <property type="entry name" value="COPPER HOMEOSTASIS PROTEIN CUTC"/>
    <property type="match status" value="1"/>
</dbReference>
<dbReference type="PANTHER" id="PTHR12598:SF0">
    <property type="entry name" value="COPPER HOMEOSTASIS PROTEIN CUTC HOMOLOG"/>
    <property type="match status" value="1"/>
</dbReference>